<keyword evidence="2" id="KW-1185">Reference proteome</keyword>
<evidence type="ECO:0000313" key="2">
    <source>
        <dbReference type="Proteomes" id="UP000533900"/>
    </source>
</evidence>
<protein>
    <submittedName>
        <fullName evidence="1">Uncharacterized protein</fullName>
    </submittedName>
</protein>
<comment type="caution">
    <text evidence="1">The sequence shown here is derived from an EMBL/GenBank/DDBJ whole genome shotgun (WGS) entry which is preliminary data.</text>
</comment>
<evidence type="ECO:0000313" key="1">
    <source>
        <dbReference type="EMBL" id="MBC2843722.1"/>
    </source>
</evidence>
<proteinExistence type="predicted"/>
<sequence>MNLWTGSRSNRKNKLDATNEQNYYAYSIIDILVKKGFQIKGKAEIIGKKNPKFQDMESTLIKMTEGKFSFATISKITVTHSKPIIAPKYIPYPNTTEKEQIESAKKAYGL</sequence>
<organism evidence="1 2">
    <name type="scientific">Winogradskyella flava</name>
    <dbReference type="NCBI Taxonomy" id="1884876"/>
    <lineage>
        <taxon>Bacteria</taxon>
        <taxon>Pseudomonadati</taxon>
        <taxon>Bacteroidota</taxon>
        <taxon>Flavobacteriia</taxon>
        <taxon>Flavobacteriales</taxon>
        <taxon>Flavobacteriaceae</taxon>
        <taxon>Winogradskyella</taxon>
    </lineage>
</organism>
<dbReference type="EMBL" id="JACLCP010000001">
    <property type="protein sequence ID" value="MBC2843722.1"/>
    <property type="molecule type" value="Genomic_DNA"/>
</dbReference>
<reference evidence="1" key="1">
    <citation type="submission" date="2020-08" db="EMBL/GenBank/DDBJ databases">
        <title>Winogradskyella ouciana sp. nov., isolated from the hadal seawater of the Mariana Trench.</title>
        <authorList>
            <person name="He X."/>
        </authorList>
    </citation>
    <scope>NUCLEOTIDE SEQUENCE [LARGE SCALE GENOMIC DNA]</scope>
    <source>
        <strain evidence="1">KCTC 52348</strain>
    </source>
</reference>
<accession>A0A842IKB1</accession>
<dbReference type="Proteomes" id="UP000533900">
    <property type="component" value="Unassembled WGS sequence"/>
</dbReference>
<dbReference type="AlphaFoldDB" id="A0A842IKB1"/>
<name>A0A842IKB1_9FLAO</name>
<gene>
    <name evidence="1" type="ORF">H7F21_01360</name>
</gene>
<dbReference type="RefSeq" id="WP_185787439.1">
    <property type="nucleotide sequence ID" value="NZ_JACLCP010000001.1"/>
</dbReference>